<keyword evidence="7 9" id="KW-0249">Electron transport</keyword>
<keyword evidence="4 9" id="KW-0813">Transport</keyword>
<name>A0AA38VNF7_9PEZI</name>
<dbReference type="InterPro" id="IPR001308">
    <property type="entry name" value="ETF_a/FixB"/>
</dbReference>
<evidence type="ECO:0000256" key="5">
    <source>
        <dbReference type="ARBA" id="ARBA00022630"/>
    </source>
</evidence>
<dbReference type="InterPro" id="IPR014730">
    <property type="entry name" value="ETF_a/b_N"/>
</dbReference>
<dbReference type="InterPro" id="IPR018206">
    <property type="entry name" value="ETF_asu_C_CS"/>
</dbReference>
<dbReference type="PANTHER" id="PTHR43153">
    <property type="entry name" value="ELECTRON TRANSFER FLAVOPROTEIN ALPHA"/>
    <property type="match status" value="1"/>
</dbReference>
<dbReference type="FunFam" id="3.40.50.620:FF:000041">
    <property type="entry name" value="Electron transfer flavoprotein alpha subunit"/>
    <property type="match status" value="1"/>
</dbReference>
<dbReference type="GO" id="GO:0005759">
    <property type="term" value="C:mitochondrial matrix"/>
    <property type="evidence" value="ECO:0007669"/>
    <property type="project" value="UniProtKB-SubCell"/>
</dbReference>
<evidence type="ECO:0000256" key="4">
    <source>
        <dbReference type="ARBA" id="ARBA00022448"/>
    </source>
</evidence>
<dbReference type="EMBL" id="JANBVO010000004">
    <property type="protein sequence ID" value="KAJ9154971.1"/>
    <property type="molecule type" value="Genomic_DNA"/>
</dbReference>
<dbReference type="CDD" id="cd01715">
    <property type="entry name" value="ETF_alpha"/>
    <property type="match status" value="1"/>
</dbReference>
<evidence type="ECO:0000256" key="10">
    <source>
        <dbReference type="PIRSR" id="PIRSR000089-1"/>
    </source>
</evidence>
<dbReference type="Gene3D" id="3.40.50.620">
    <property type="entry name" value="HUPs"/>
    <property type="match status" value="1"/>
</dbReference>
<organism evidence="12 13">
    <name type="scientific">Pleurostoma richardsiae</name>
    <dbReference type="NCBI Taxonomy" id="41990"/>
    <lineage>
        <taxon>Eukaryota</taxon>
        <taxon>Fungi</taxon>
        <taxon>Dikarya</taxon>
        <taxon>Ascomycota</taxon>
        <taxon>Pezizomycotina</taxon>
        <taxon>Sordariomycetes</taxon>
        <taxon>Sordariomycetidae</taxon>
        <taxon>Calosphaeriales</taxon>
        <taxon>Pleurostomataceae</taxon>
        <taxon>Pleurostoma</taxon>
    </lineage>
</organism>
<comment type="caution">
    <text evidence="12">The sequence shown here is derived from an EMBL/GenBank/DDBJ whole genome shotgun (WGS) entry which is preliminary data.</text>
</comment>
<evidence type="ECO:0000256" key="6">
    <source>
        <dbReference type="ARBA" id="ARBA00022827"/>
    </source>
</evidence>
<dbReference type="SUPFAM" id="SSF52402">
    <property type="entry name" value="Adenine nucleotide alpha hydrolases-like"/>
    <property type="match status" value="1"/>
</dbReference>
<comment type="cofactor">
    <cofactor evidence="9 10">
        <name>FAD</name>
        <dbReference type="ChEBI" id="CHEBI:57692"/>
    </cofactor>
    <text evidence="9 10">Binds 1 FAD per dimer.</text>
</comment>
<dbReference type="Pfam" id="PF01012">
    <property type="entry name" value="ETF"/>
    <property type="match status" value="1"/>
</dbReference>
<dbReference type="InterPro" id="IPR014731">
    <property type="entry name" value="ETF_asu_C"/>
</dbReference>
<keyword evidence="5 9" id="KW-0285">Flavoprotein</keyword>
<evidence type="ECO:0000256" key="3">
    <source>
        <dbReference type="ARBA" id="ARBA00011355"/>
    </source>
</evidence>
<feature type="binding site" evidence="10">
    <location>
        <begin position="279"/>
        <end position="283"/>
    </location>
    <ligand>
        <name>FAD</name>
        <dbReference type="ChEBI" id="CHEBI:57692"/>
    </ligand>
</feature>
<dbReference type="PROSITE" id="PS00696">
    <property type="entry name" value="ETF_ALPHA"/>
    <property type="match status" value="1"/>
</dbReference>
<dbReference type="FunFam" id="3.40.50.1220:FF:000001">
    <property type="entry name" value="Electron transfer flavoprotein, alpha subunit"/>
    <property type="match status" value="1"/>
</dbReference>
<comment type="subunit">
    <text evidence="3 9">Heterodimer of an alpha and a beta subunit.</text>
</comment>
<evidence type="ECO:0000259" key="11">
    <source>
        <dbReference type="SMART" id="SM00893"/>
    </source>
</evidence>
<dbReference type="SMART" id="SM00893">
    <property type="entry name" value="ETF"/>
    <property type="match status" value="1"/>
</dbReference>
<dbReference type="InterPro" id="IPR033947">
    <property type="entry name" value="ETF_alpha_N"/>
</dbReference>
<sequence>MLATAPRVALRHTRGKLAWAASRSTFYSPAALRRLASTLAILEQRDGKLNHGSLSAITAAKKIGGPVHGFVAGSNIKPAAEEAAKADGVEKIIAVENGAYDKGLPENFAPLLVENIKKGGYTHVIAGHTAFGKNLLPRVAALLDSQQVSDVTAVEDEKTFVRPIYAGNAIATVESSDDIKIITIRGTSFPPAEIGSGSAAVEDGVDPKTESLTEWVSEELAKSDRPDLATAGRVVAGGRGLKSKEDFDKVMSPLADALGAAIGASRAAVDSGYADNSLQVGQTGKVVAPQLYLAVGISGAIQHLAGMKDSKVIAAINKDPDAPIFQVADVGLVGDLFEKVPELTEKLKK</sequence>
<reference evidence="12" key="1">
    <citation type="submission" date="2022-07" db="EMBL/GenBank/DDBJ databases">
        <title>Fungi with potential for degradation of polypropylene.</title>
        <authorList>
            <person name="Gostincar C."/>
        </authorList>
    </citation>
    <scope>NUCLEOTIDE SEQUENCE</scope>
    <source>
        <strain evidence="12">EXF-13308</strain>
    </source>
</reference>
<feature type="binding site" evidence="10">
    <location>
        <begin position="265"/>
        <end position="266"/>
    </location>
    <ligand>
        <name>FAD</name>
        <dbReference type="ChEBI" id="CHEBI:57692"/>
    </ligand>
</feature>
<dbReference type="AlphaFoldDB" id="A0AA38VNF7"/>
<protein>
    <recommendedName>
        <fullName evidence="9">Probable electron transfer flavoprotein subunit alpha</fullName>
    </recommendedName>
</protein>
<feature type="binding site" evidence="10">
    <location>
        <position position="317"/>
    </location>
    <ligand>
        <name>FAD</name>
        <dbReference type="ChEBI" id="CHEBI:57692"/>
    </ligand>
</feature>
<dbReference type="InterPro" id="IPR014729">
    <property type="entry name" value="Rossmann-like_a/b/a_fold"/>
</dbReference>
<dbReference type="GO" id="GO:0033539">
    <property type="term" value="P:fatty acid beta-oxidation using acyl-CoA dehydrogenase"/>
    <property type="evidence" value="ECO:0007669"/>
    <property type="project" value="TreeGrafter"/>
</dbReference>
<keyword evidence="6 9" id="KW-0274">FAD</keyword>
<evidence type="ECO:0000256" key="2">
    <source>
        <dbReference type="ARBA" id="ARBA00005817"/>
    </source>
</evidence>
<keyword evidence="13" id="KW-1185">Reference proteome</keyword>
<gene>
    <name evidence="12" type="ORF">NKR23_g2503</name>
</gene>
<comment type="subcellular location">
    <subcellularLocation>
        <location evidence="1 9">Mitochondrion matrix</location>
    </subcellularLocation>
</comment>
<dbReference type="GO" id="GO:0009055">
    <property type="term" value="F:electron transfer activity"/>
    <property type="evidence" value="ECO:0007669"/>
    <property type="project" value="InterPro"/>
</dbReference>
<feature type="binding site" evidence="10">
    <location>
        <position position="239"/>
    </location>
    <ligand>
        <name>FAD</name>
        <dbReference type="ChEBI" id="CHEBI:57692"/>
    </ligand>
</feature>
<dbReference type="PANTHER" id="PTHR43153:SF1">
    <property type="entry name" value="ELECTRON TRANSFER FLAVOPROTEIN SUBUNIT ALPHA, MITOCHONDRIAL"/>
    <property type="match status" value="1"/>
</dbReference>
<evidence type="ECO:0000313" key="13">
    <source>
        <dbReference type="Proteomes" id="UP001174694"/>
    </source>
</evidence>
<evidence type="ECO:0000256" key="7">
    <source>
        <dbReference type="ARBA" id="ARBA00022982"/>
    </source>
</evidence>
<evidence type="ECO:0000256" key="1">
    <source>
        <dbReference type="ARBA" id="ARBA00004305"/>
    </source>
</evidence>
<dbReference type="Pfam" id="PF00766">
    <property type="entry name" value="ETF_alpha"/>
    <property type="match status" value="1"/>
</dbReference>
<evidence type="ECO:0000256" key="9">
    <source>
        <dbReference type="PIRNR" id="PIRNR000089"/>
    </source>
</evidence>
<dbReference type="SUPFAM" id="SSF52467">
    <property type="entry name" value="DHS-like NAD/FAD-binding domain"/>
    <property type="match status" value="1"/>
</dbReference>
<dbReference type="GO" id="GO:0050660">
    <property type="term" value="F:flavin adenine dinucleotide binding"/>
    <property type="evidence" value="ECO:0007669"/>
    <property type="project" value="InterPro"/>
</dbReference>
<feature type="domain" description="Electron transfer flavoprotein alpha/beta-subunit N-terminal" evidence="11">
    <location>
        <begin position="38"/>
        <end position="219"/>
    </location>
</feature>
<proteinExistence type="inferred from homology"/>
<evidence type="ECO:0000256" key="8">
    <source>
        <dbReference type="ARBA" id="ARBA00025416"/>
    </source>
</evidence>
<feature type="binding site" evidence="10">
    <location>
        <begin position="296"/>
        <end position="303"/>
    </location>
    <ligand>
        <name>FAD</name>
        <dbReference type="ChEBI" id="CHEBI:57692"/>
    </ligand>
</feature>
<accession>A0AA38VNF7</accession>
<evidence type="ECO:0000313" key="12">
    <source>
        <dbReference type="EMBL" id="KAJ9154971.1"/>
    </source>
</evidence>
<keyword evidence="9" id="KW-0496">Mitochondrion</keyword>
<comment type="function">
    <text evidence="8 9">The electron transfer flavoprotein serves as a specific electron acceptor for several dehydrogenases, including five acyl-CoA dehydrogenases, glutaryl-CoA and sarcosine dehydrogenase. It transfers the electrons to the main mitochondrial respiratory chain via ETF-ubiquinone oxidoreductase (ETF dehydrogenase).</text>
</comment>
<dbReference type="PIRSF" id="PIRSF000089">
    <property type="entry name" value="Electra_flavoP_a"/>
    <property type="match status" value="1"/>
</dbReference>
<dbReference type="Proteomes" id="UP001174694">
    <property type="component" value="Unassembled WGS sequence"/>
</dbReference>
<comment type="similarity">
    <text evidence="2 9">Belongs to the ETF alpha-subunit/FixB family.</text>
</comment>
<dbReference type="Gene3D" id="3.40.50.1220">
    <property type="entry name" value="TPP-binding domain"/>
    <property type="match status" value="1"/>
</dbReference>
<dbReference type="InterPro" id="IPR029035">
    <property type="entry name" value="DHS-like_NAD/FAD-binding_dom"/>
</dbReference>